<dbReference type="InParanoid" id="K2RY67"/>
<dbReference type="HOGENOM" id="CLU_1428272_0_0_1"/>
<dbReference type="InterPro" id="IPR015889">
    <property type="entry name" value="Intradiol_dOase_core"/>
</dbReference>
<dbReference type="GO" id="GO:0016702">
    <property type="term" value="F:oxidoreductase activity, acting on single donors with incorporation of molecular oxygen, incorporation of two atoms of oxygen"/>
    <property type="evidence" value="ECO:0007669"/>
    <property type="project" value="InterPro"/>
</dbReference>
<keyword evidence="2" id="KW-0223">Dioxygenase</keyword>
<evidence type="ECO:0000313" key="2">
    <source>
        <dbReference type="EMBL" id="EKG09400.1"/>
    </source>
</evidence>
<reference evidence="2 3" key="1">
    <citation type="journal article" date="2012" name="BMC Genomics">
        <title>Tools to kill: Genome of one of the most destructive plant pathogenic fungi Macrophomina phaseolina.</title>
        <authorList>
            <person name="Islam M.S."/>
            <person name="Haque M.S."/>
            <person name="Islam M.M."/>
            <person name="Emdad E.M."/>
            <person name="Halim A."/>
            <person name="Hossen Q.M.M."/>
            <person name="Hossain M.Z."/>
            <person name="Ahmed B."/>
            <person name="Rahim S."/>
            <person name="Rahman M.S."/>
            <person name="Alam M.M."/>
            <person name="Hou S."/>
            <person name="Wan X."/>
            <person name="Saito J.A."/>
            <person name="Alam M."/>
        </authorList>
    </citation>
    <scope>NUCLEOTIDE SEQUENCE [LARGE SCALE GENOMIC DNA]</scope>
    <source>
        <strain evidence="2 3">MS6</strain>
    </source>
</reference>
<proteinExistence type="predicted"/>
<dbReference type="STRING" id="1126212.K2RY67"/>
<evidence type="ECO:0000313" key="3">
    <source>
        <dbReference type="Proteomes" id="UP000007129"/>
    </source>
</evidence>
<dbReference type="PANTHER" id="PTHR34315">
    <property type="match status" value="1"/>
</dbReference>
<dbReference type="AlphaFoldDB" id="K2RY67"/>
<protein>
    <submittedName>
        <fullName evidence="2">Intradiol ring-cleavage dioxygenase core</fullName>
    </submittedName>
</protein>
<name>K2RY67_MACPH</name>
<accession>K2RY67</accession>
<organism evidence="2 3">
    <name type="scientific">Macrophomina phaseolina (strain MS6)</name>
    <name type="common">Charcoal rot fungus</name>
    <dbReference type="NCBI Taxonomy" id="1126212"/>
    <lineage>
        <taxon>Eukaryota</taxon>
        <taxon>Fungi</taxon>
        <taxon>Dikarya</taxon>
        <taxon>Ascomycota</taxon>
        <taxon>Pezizomycotina</taxon>
        <taxon>Dothideomycetes</taxon>
        <taxon>Dothideomycetes incertae sedis</taxon>
        <taxon>Botryosphaeriales</taxon>
        <taxon>Botryosphaeriaceae</taxon>
        <taxon>Macrophomina</taxon>
    </lineage>
</organism>
<gene>
    <name evidence="2" type="ORF">MPH_13576</name>
</gene>
<keyword evidence="1" id="KW-0812">Transmembrane</keyword>
<dbReference type="VEuPathDB" id="FungiDB:MPH_13576"/>
<keyword evidence="1" id="KW-0472">Membrane</keyword>
<keyword evidence="1" id="KW-1133">Transmembrane helix</keyword>
<dbReference type="OrthoDB" id="121380at2759"/>
<dbReference type="eggNOG" id="ENOG502QWMN">
    <property type="taxonomic scope" value="Eukaryota"/>
</dbReference>
<sequence>MATCEPLPGALVSLWHCNATGSYSSFTGQSPNTPFLELLDQLNVTNFTIGSTDIHTDDSTWLRGMWPTDKHGMMEMRTVFPGFYIERTIHIHTQASVDGLLCNAGVLTSLQHQRFSPIGLSARTAPSLLATGSLRASFTSMKQSSSGSWRRNRIRGILKSNARSIQTTYSSAIAPWAVITLSLILFRRMV</sequence>
<keyword evidence="2" id="KW-0560">Oxidoreductase</keyword>
<dbReference type="Gene3D" id="2.60.130.10">
    <property type="entry name" value="Aromatic compound dioxygenase"/>
    <property type="match status" value="1"/>
</dbReference>
<feature type="transmembrane region" description="Helical" evidence="1">
    <location>
        <begin position="168"/>
        <end position="186"/>
    </location>
</feature>
<evidence type="ECO:0000256" key="1">
    <source>
        <dbReference type="SAM" id="Phobius"/>
    </source>
</evidence>
<dbReference type="GO" id="GO:0005506">
    <property type="term" value="F:iron ion binding"/>
    <property type="evidence" value="ECO:0007669"/>
    <property type="project" value="InterPro"/>
</dbReference>
<dbReference type="PANTHER" id="PTHR34315:SF4">
    <property type="entry name" value="INTRADIOL RING-CLEAVAGE DIOXYGENASES DOMAIN-CONTAINING PROTEIN"/>
    <property type="match status" value="1"/>
</dbReference>
<dbReference type="EMBL" id="AHHD01000694">
    <property type="protein sequence ID" value="EKG09400.1"/>
    <property type="molecule type" value="Genomic_DNA"/>
</dbReference>
<comment type="caution">
    <text evidence="2">The sequence shown here is derived from an EMBL/GenBank/DDBJ whole genome shotgun (WGS) entry which is preliminary data.</text>
</comment>
<dbReference type="SUPFAM" id="SSF49482">
    <property type="entry name" value="Aromatic compound dioxygenase"/>
    <property type="match status" value="1"/>
</dbReference>
<dbReference type="Proteomes" id="UP000007129">
    <property type="component" value="Unassembled WGS sequence"/>
</dbReference>